<protein>
    <submittedName>
        <fullName evidence="2">Uncharacterized protein</fullName>
    </submittedName>
</protein>
<name>A0A6F8Y097_9ACTN</name>
<proteinExistence type="predicted"/>
<gene>
    <name evidence="2" type="ORF">Pflav_058970</name>
</gene>
<reference evidence="2 3" key="2">
    <citation type="submission" date="2020-03" db="EMBL/GenBank/DDBJ databases">
        <authorList>
            <person name="Ichikawa N."/>
            <person name="Kimura A."/>
            <person name="Kitahashi Y."/>
            <person name="Uohara A."/>
        </authorList>
    </citation>
    <scope>NUCLEOTIDE SEQUENCE [LARGE SCALE GENOMIC DNA]</scope>
    <source>
        <strain evidence="2 3">NBRC 107702</strain>
    </source>
</reference>
<keyword evidence="1" id="KW-0472">Membrane</keyword>
<evidence type="ECO:0000313" key="3">
    <source>
        <dbReference type="Proteomes" id="UP000502508"/>
    </source>
</evidence>
<dbReference type="KEGG" id="pfla:Pflav_058970"/>
<keyword evidence="1" id="KW-1133">Transmembrane helix</keyword>
<sequence length="52" mass="5417">MAISYLIAGIAVWGFIGWLVDRWFDLGGVPIGIGAIVGAAGGVYLVVRRLGV</sequence>
<dbReference type="EMBL" id="AP022870">
    <property type="protein sequence ID" value="BCB79487.1"/>
    <property type="molecule type" value="Genomic_DNA"/>
</dbReference>
<organism evidence="2 3">
    <name type="scientific">Phytohabitans flavus</name>
    <dbReference type="NCBI Taxonomy" id="1076124"/>
    <lineage>
        <taxon>Bacteria</taxon>
        <taxon>Bacillati</taxon>
        <taxon>Actinomycetota</taxon>
        <taxon>Actinomycetes</taxon>
        <taxon>Micromonosporales</taxon>
        <taxon>Micromonosporaceae</taxon>
    </lineage>
</organism>
<accession>A0A6F8Y097</accession>
<evidence type="ECO:0000256" key="1">
    <source>
        <dbReference type="SAM" id="Phobius"/>
    </source>
</evidence>
<keyword evidence="1" id="KW-0812">Transmembrane</keyword>
<dbReference type="Proteomes" id="UP000502508">
    <property type="component" value="Chromosome"/>
</dbReference>
<feature type="transmembrane region" description="Helical" evidence="1">
    <location>
        <begin position="5"/>
        <end position="20"/>
    </location>
</feature>
<dbReference type="AlphaFoldDB" id="A0A6F8Y097"/>
<dbReference type="RefSeq" id="WP_232071987.1">
    <property type="nucleotide sequence ID" value="NZ_AP022870.1"/>
</dbReference>
<evidence type="ECO:0000313" key="2">
    <source>
        <dbReference type="EMBL" id="BCB79487.1"/>
    </source>
</evidence>
<reference evidence="2 3" key="1">
    <citation type="submission" date="2020-03" db="EMBL/GenBank/DDBJ databases">
        <title>Whole genome shotgun sequence of Phytohabitans flavus NBRC 107702.</title>
        <authorList>
            <person name="Komaki H."/>
            <person name="Tamura T."/>
        </authorList>
    </citation>
    <scope>NUCLEOTIDE SEQUENCE [LARGE SCALE GENOMIC DNA]</scope>
    <source>
        <strain evidence="2 3">NBRC 107702</strain>
    </source>
</reference>
<feature type="transmembrane region" description="Helical" evidence="1">
    <location>
        <begin position="26"/>
        <end position="47"/>
    </location>
</feature>
<keyword evidence="3" id="KW-1185">Reference proteome</keyword>